<name>A0AAW9SQX9_9RHOB</name>
<keyword evidence="2" id="KW-1185">Reference proteome</keyword>
<comment type="caution">
    <text evidence="1">The sequence shown here is derived from an EMBL/GenBank/DDBJ whole genome shotgun (WGS) entry which is preliminary data.</text>
</comment>
<gene>
    <name evidence="1" type="ORF">ABFB10_20880</name>
</gene>
<evidence type="ECO:0000313" key="1">
    <source>
        <dbReference type="EMBL" id="MEN9063066.1"/>
    </source>
</evidence>
<sequence>MSDVADLIAAEIVVRSERMTARVRELTERYGQILPEVSDDVEMLSATVFAHLETMGCA</sequence>
<dbReference type="AlphaFoldDB" id="A0AAW9SQX9"/>
<protein>
    <submittedName>
        <fullName evidence="1">Uncharacterized protein</fullName>
    </submittedName>
</protein>
<dbReference type="EMBL" id="JBDNCH010000004">
    <property type="protein sequence ID" value="MEN9063066.1"/>
    <property type="molecule type" value="Genomic_DNA"/>
</dbReference>
<evidence type="ECO:0000313" key="2">
    <source>
        <dbReference type="Proteomes" id="UP001428774"/>
    </source>
</evidence>
<dbReference type="RefSeq" id="WP_347168174.1">
    <property type="nucleotide sequence ID" value="NZ_JBDNCH010000004.1"/>
</dbReference>
<reference evidence="1 2" key="1">
    <citation type="submission" date="2024-05" db="EMBL/GenBank/DDBJ databases">
        <title>Genome sequence of Ponticoccus litoralis KCCM 90028.</title>
        <authorList>
            <person name="Kim J.M."/>
            <person name="Lee J.K."/>
            <person name="Choi B.J."/>
            <person name="Bayburt H."/>
            <person name="Baek J.H."/>
            <person name="Jeon C.O."/>
        </authorList>
    </citation>
    <scope>NUCLEOTIDE SEQUENCE [LARGE SCALE GENOMIC DNA]</scope>
    <source>
        <strain evidence="1 2">KCCM 90028</strain>
    </source>
</reference>
<dbReference type="Proteomes" id="UP001428774">
    <property type="component" value="Unassembled WGS sequence"/>
</dbReference>
<accession>A0AAW9SQX9</accession>
<organism evidence="1 2">
    <name type="scientific">Ponticoccus litoralis</name>
    <dbReference type="NCBI Taxonomy" id="422297"/>
    <lineage>
        <taxon>Bacteria</taxon>
        <taxon>Pseudomonadati</taxon>
        <taxon>Pseudomonadota</taxon>
        <taxon>Alphaproteobacteria</taxon>
        <taxon>Rhodobacterales</taxon>
        <taxon>Roseobacteraceae</taxon>
        <taxon>Ponticoccus</taxon>
    </lineage>
</organism>
<proteinExistence type="predicted"/>